<dbReference type="InterPro" id="IPR011990">
    <property type="entry name" value="TPR-like_helical_dom_sf"/>
</dbReference>
<dbReference type="SUPFAM" id="SSF48452">
    <property type="entry name" value="TPR-like"/>
    <property type="match status" value="1"/>
</dbReference>
<dbReference type="Pfam" id="PF00856">
    <property type="entry name" value="SET"/>
    <property type="match status" value="1"/>
</dbReference>
<feature type="region of interest" description="Disordered" evidence="1">
    <location>
        <begin position="845"/>
        <end position="882"/>
    </location>
</feature>
<gene>
    <name evidence="3" type="ORF">TWF730_002722</name>
</gene>
<feature type="domain" description="SET" evidence="2">
    <location>
        <begin position="368"/>
        <end position="562"/>
    </location>
</feature>
<protein>
    <recommendedName>
        <fullName evidence="2">SET domain-containing protein</fullName>
    </recommendedName>
</protein>
<evidence type="ECO:0000256" key="1">
    <source>
        <dbReference type="SAM" id="MobiDB-lite"/>
    </source>
</evidence>
<dbReference type="Gene3D" id="1.25.40.10">
    <property type="entry name" value="Tetratricopeptide repeat domain"/>
    <property type="match status" value="1"/>
</dbReference>
<dbReference type="PROSITE" id="PS50280">
    <property type="entry name" value="SET"/>
    <property type="match status" value="1"/>
</dbReference>
<dbReference type="PANTHER" id="PTHR47643:SF2">
    <property type="entry name" value="TPR DOMAIN PROTEIN (AFU_ORTHOLOGUE AFUA_5G12710)"/>
    <property type="match status" value="1"/>
</dbReference>
<comment type="caution">
    <text evidence="3">The sequence shown here is derived from an EMBL/GenBank/DDBJ whole genome shotgun (WGS) entry which is preliminary data.</text>
</comment>
<dbReference type="EMBL" id="JAVHNS010000013">
    <property type="protein sequence ID" value="KAK6337317.1"/>
    <property type="molecule type" value="Genomic_DNA"/>
</dbReference>
<reference evidence="3 4" key="1">
    <citation type="submission" date="2019-10" db="EMBL/GenBank/DDBJ databases">
        <authorList>
            <person name="Palmer J.M."/>
        </authorList>
    </citation>
    <scope>NUCLEOTIDE SEQUENCE [LARGE SCALE GENOMIC DNA]</scope>
    <source>
        <strain evidence="3 4">TWF730</strain>
    </source>
</reference>
<evidence type="ECO:0000259" key="2">
    <source>
        <dbReference type="PROSITE" id="PS50280"/>
    </source>
</evidence>
<dbReference type="Gene3D" id="2.170.270.10">
    <property type="entry name" value="SET domain"/>
    <property type="match status" value="1"/>
</dbReference>
<dbReference type="InterPro" id="IPR046341">
    <property type="entry name" value="SET_dom_sf"/>
</dbReference>
<accession>A0AAV9U6P6</accession>
<evidence type="ECO:0000313" key="4">
    <source>
        <dbReference type="Proteomes" id="UP001373714"/>
    </source>
</evidence>
<dbReference type="InterPro" id="IPR053209">
    <property type="entry name" value="Gramillin-biosynth_MTr"/>
</dbReference>
<organism evidence="3 4">
    <name type="scientific">Orbilia blumenaviensis</name>
    <dbReference type="NCBI Taxonomy" id="1796055"/>
    <lineage>
        <taxon>Eukaryota</taxon>
        <taxon>Fungi</taxon>
        <taxon>Dikarya</taxon>
        <taxon>Ascomycota</taxon>
        <taxon>Pezizomycotina</taxon>
        <taxon>Orbiliomycetes</taxon>
        <taxon>Orbiliales</taxon>
        <taxon>Orbiliaceae</taxon>
        <taxon>Orbilia</taxon>
    </lineage>
</organism>
<dbReference type="AlphaFoldDB" id="A0AAV9U6P6"/>
<dbReference type="PANTHER" id="PTHR47643">
    <property type="entry name" value="TPR DOMAIN PROTEIN (AFU_ORTHOLOGUE AFUA_5G12710)"/>
    <property type="match status" value="1"/>
</dbReference>
<dbReference type="Proteomes" id="UP001373714">
    <property type="component" value="Unassembled WGS sequence"/>
</dbReference>
<sequence length="882" mass="101314">MSKTFAPLHNDKARSAVINRITSHFDQLYELSAAKQGKKNPITSRDAVIEKYKFIHEAESKAYAVEGVFRFILTEPYEPTNPSIPIEKLKKIQVRDLIVGKRHKGTYIIVKIVAKAHLHEFAVDAIFEDEGGSYGILRVYFLDDENDYGGSIPKNQLIIVRDPYFWDSGNGALFVRVDHPSDMQFLHSWDEASEKLVPSIWKCGIPFDDMSAAHLVGLADLYVDAEDWEAALQKYNWADQRVIKNKGVEVHKNVLLRLYMGRAEVNTRLQRYYLTVGDIENALKVAPDNEDALHLRALRLYYTGKYDACQQEIKRLLEKYPNRLKFTYLGRRAKERFEEARFGRYNWKAMRQKAAALDINLDHAEFNHLVKLKKTPKGRRIFTARDVKRGDLLMVAKAIAVTPFEDPHLCVQLAPRGGKIECEFGCSASFDLDVLGRVKREGPEWYEKVFCLMDDGGYPPSPYRNPDGSKVIDAFHIEAVRRRNAIVISNLPLLQHRSSGYMACSPAHLPRVMSYNCGMWYLPSFLRHSCVPNAHRSVIGDMLIVRAGCDIPKDTKVTVSCSTPSNWEFPLTDFVCTCPAHTHDVMLCGDLNNRENKEKLKSSIWREFNTTCQFIEAAKSKPEKWMKIDLFNLLLSMIDTLDKIKTTLPPSDQIPQVQLAHRYRYIAAAYYGSGQRRHARCAYYKVLDCLAVEFVIFEAFDTVIWTSYGQCTEDLLHTYCDLAELALSTGIRRCWRDAAVDVYEILFGERASFDSVMQQVPFIEMKDQCHCVGVDDFMDADELQLHKRMGLNPKKEEEICKTVDGLAMKQIMDRAAKRACDLISSRTEIEYKMGAEKMVAVIQRREKEMERRKQDKESKKEGQKLGALEKGKEKEKDTWKKK</sequence>
<dbReference type="SUPFAM" id="SSF82199">
    <property type="entry name" value="SET domain"/>
    <property type="match status" value="1"/>
</dbReference>
<keyword evidence="4" id="KW-1185">Reference proteome</keyword>
<evidence type="ECO:0000313" key="3">
    <source>
        <dbReference type="EMBL" id="KAK6337317.1"/>
    </source>
</evidence>
<dbReference type="InterPro" id="IPR001214">
    <property type="entry name" value="SET_dom"/>
</dbReference>
<proteinExistence type="predicted"/>
<name>A0AAV9U6P6_9PEZI</name>